<comment type="subcellular location">
    <subcellularLocation>
        <location evidence="1">Cytoplasm</location>
    </subcellularLocation>
</comment>
<keyword evidence="5" id="KW-0805">Transcription regulation</keyword>
<dbReference type="GO" id="GO:0005737">
    <property type="term" value="C:cytoplasm"/>
    <property type="evidence" value="ECO:0007669"/>
    <property type="project" value="UniProtKB-SubCell"/>
</dbReference>
<gene>
    <name evidence="11" type="ORF">MJG50_15945</name>
</gene>
<proteinExistence type="predicted"/>
<dbReference type="GO" id="GO:0003677">
    <property type="term" value="F:DNA binding"/>
    <property type="evidence" value="ECO:0007669"/>
    <property type="project" value="UniProtKB-KW"/>
</dbReference>
<dbReference type="InterPro" id="IPR011006">
    <property type="entry name" value="CheY-like_superfamily"/>
</dbReference>
<evidence type="ECO:0000256" key="8">
    <source>
        <dbReference type="ARBA" id="ARBA00023163"/>
    </source>
</evidence>
<evidence type="ECO:0000313" key="12">
    <source>
        <dbReference type="Proteomes" id="UP001431131"/>
    </source>
</evidence>
<dbReference type="SMART" id="SM00448">
    <property type="entry name" value="REC"/>
    <property type="match status" value="1"/>
</dbReference>
<dbReference type="GO" id="GO:0000156">
    <property type="term" value="F:phosphorelay response regulator activity"/>
    <property type="evidence" value="ECO:0007669"/>
    <property type="project" value="TreeGrafter"/>
</dbReference>
<protein>
    <submittedName>
        <fullName evidence="11">Response regulator</fullName>
    </submittedName>
</protein>
<evidence type="ECO:0000256" key="7">
    <source>
        <dbReference type="ARBA" id="ARBA00023159"/>
    </source>
</evidence>
<dbReference type="RefSeq" id="WP_240256743.1">
    <property type="nucleotide sequence ID" value="NZ_JAKTTI010000028.1"/>
</dbReference>
<feature type="domain" description="Response regulatory" evidence="10">
    <location>
        <begin position="3"/>
        <end position="119"/>
    </location>
</feature>
<evidence type="ECO:0000256" key="5">
    <source>
        <dbReference type="ARBA" id="ARBA00023015"/>
    </source>
</evidence>
<keyword evidence="4" id="KW-0902">Two-component regulatory system</keyword>
<dbReference type="PANTHER" id="PTHR45526">
    <property type="entry name" value="TRANSCRIPTIONAL REGULATORY PROTEIN DPIA"/>
    <property type="match status" value="1"/>
</dbReference>
<name>A0AAW5EAB9_9BACI</name>
<dbReference type="PIRSF" id="PIRSF006171">
    <property type="entry name" value="RR_citrat_malat"/>
    <property type="match status" value="1"/>
</dbReference>
<keyword evidence="3 9" id="KW-0597">Phosphoprotein</keyword>
<evidence type="ECO:0000256" key="6">
    <source>
        <dbReference type="ARBA" id="ARBA00023125"/>
    </source>
</evidence>
<dbReference type="InterPro" id="IPR001789">
    <property type="entry name" value="Sig_transdc_resp-reg_receiver"/>
</dbReference>
<dbReference type="InterPro" id="IPR051271">
    <property type="entry name" value="2C-system_Tx_regulators"/>
</dbReference>
<evidence type="ECO:0000259" key="10">
    <source>
        <dbReference type="PROSITE" id="PS50110"/>
    </source>
</evidence>
<reference evidence="11" key="1">
    <citation type="submission" date="2022-02" db="EMBL/GenBank/DDBJ databases">
        <title>Fredinandcohnia quinoae sp. nov. isolated from Chenopodium quinoa seeds.</title>
        <authorList>
            <person name="Saati-Santamaria Z."/>
            <person name="Flores-Felix J.D."/>
            <person name="Igual J.M."/>
            <person name="Velazquez E."/>
            <person name="Garcia-Fraile P."/>
            <person name="Martinez-Molina E."/>
        </authorList>
    </citation>
    <scope>NUCLEOTIDE SEQUENCE</scope>
    <source>
        <strain evidence="11">SECRCQ15</strain>
    </source>
</reference>
<evidence type="ECO:0000256" key="3">
    <source>
        <dbReference type="ARBA" id="ARBA00022553"/>
    </source>
</evidence>
<sequence>MIQVAIAEDDFRVASIHERFILKIDRFKVVGKTLNAEETLQLLQDEKVDLLLLDIYMQDRLGTDLLHIIRREFPLVDVIMITAATEKELVETSLRYGVIDYIIKPVSLERFTETLENYKKRRELLTDHAEVNQQTIDKIMAISYSKDKMAKSQVMPKGIDPLTLQKVIDLMKTIDNGISAEEMGVKMGASRTTARRYLEYIVSKGDGAANLEYGIVGRPERKYRIL</sequence>
<dbReference type="Pfam" id="PF00072">
    <property type="entry name" value="Response_reg"/>
    <property type="match status" value="1"/>
</dbReference>
<keyword evidence="8" id="KW-0804">Transcription</keyword>
<feature type="modified residue" description="4-aspartylphosphate" evidence="9">
    <location>
        <position position="54"/>
    </location>
</feature>
<comment type="caution">
    <text evidence="11">The sequence shown here is derived from an EMBL/GenBank/DDBJ whole genome shotgun (WGS) entry which is preliminary data.</text>
</comment>
<dbReference type="InterPro" id="IPR048714">
    <property type="entry name" value="DpiA-like_HTH"/>
</dbReference>
<keyword evidence="12" id="KW-1185">Reference proteome</keyword>
<evidence type="ECO:0000256" key="9">
    <source>
        <dbReference type="PROSITE-ProRule" id="PRU00169"/>
    </source>
</evidence>
<evidence type="ECO:0000313" key="11">
    <source>
        <dbReference type="EMBL" id="MCH1626827.1"/>
    </source>
</evidence>
<evidence type="ECO:0000256" key="1">
    <source>
        <dbReference type="ARBA" id="ARBA00004496"/>
    </source>
</evidence>
<keyword evidence="6" id="KW-0238">DNA-binding</keyword>
<dbReference type="AlphaFoldDB" id="A0AAW5EAB9"/>
<dbReference type="EMBL" id="JAKTTI010000028">
    <property type="protein sequence ID" value="MCH1626827.1"/>
    <property type="molecule type" value="Genomic_DNA"/>
</dbReference>
<keyword evidence="7" id="KW-0010">Activator</keyword>
<dbReference type="Gene3D" id="3.40.50.2300">
    <property type="match status" value="1"/>
</dbReference>
<accession>A0AAW5EAB9</accession>
<keyword evidence="2" id="KW-0963">Cytoplasm</keyword>
<dbReference type="InterPro" id="IPR024187">
    <property type="entry name" value="Sig_transdc_resp-reg_cit/mal"/>
</dbReference>
<dbReference type="CDD" id="cd19925">
    <property type="entry name" value="REC_citrate_TCS"/>
    <property type="match status" value="1"/>
</dbReference>
<dbReference type="SUPFAM" id="SSF52172">
    <property type="entry name" value="CheY-like"/>
    <property type="match status" value="1"/>
</dbReference>
<dbReference type="Pfam" id="PF20714">
    <property type="entry name" value="HTH_64"/>
    <property type="match status" value="1"/>
</dbReference>
<dbReference type="GO" id="GO:0003700">
    <property type="term" value="F:DNA-binding transcription factor activity"/>
    <property type="evidence" value="ECO:0007669"/>
    <property type="project" value="InterPro"/>
</dbReference>
<evidence type="ECO:0000256" key="2">
    <source>
        <dbReference type="ARBA" id="ARBA00022490"/>
    </source>
</evidence>
<dbReference type="PROSITE" id="PS50110">
    <property type="entry name" value="RESPONSE_REGULATORY"/>
    <property type="match status" value="1"/>
</dbReference>
<evidence type="ECO:0000256" key="4">
    <source>
        <dbReference type="ARBA" id="ARBA00023012"/>
    </source>
</evidence>
<dbReference type="Proteomes" id="UP001431131">
    <property type="component" value="Unassembled WGS sequence"/>
</dbReference>
<organism evidence="11 12">
    <name type="scientific">Fredinandcohnia quinoae</name>
    <dbReference type="NCBI Taxonomy" id="2918902"/>
    <lineage>
        <taxon>Bacteria</taxon>
        <taxon>Bacillati</taxon>
        <taxon>Bacillota</taxon>
        <taxon>Bacilli</taxon>
        <taxon>Bacillales</taxon>
        <taxon>Bacillaceae</taxon>
        <taxon>Fredinandcohnia</taxon>
    </lineage>
</organism>
<dbReference type="PANTHER" id="PTHR45526:SF6">
    <property type="entry name" value="TRANSCRIPTIONAL REGULATORY PROTEIN CITT"/>
    <property type="match status" value="1"/>
</dbReference>